<feature type="domain" description="SusD-like N-terminal" evidence="7">
    <location>
        <begin position="68"/>
        <end position="205"/>
    </location>
</feature>
<dbReference type="SUPFAM" id="SSF48452">
    <property type="entry name" value="TPR-like"/>
    <property type="match status" value="1"/>
</dbReference>
<evidence type="ECO:0000256" key="1">
    <source>
        <dbReference type="ARBA" id="ARBA00004442"/>
    </source>
</evidence>
<protein>
    <submittedName>
        <fullName evidence="8">RagB/SusD family nutrient uptake outer membrane protein</fullName>
    </submittedName>
</protein>
<comment type="caution">
    <text evidence="8">The sequence shown here is derived from an EMBL/GenBank/DDBJ whole genome shotgun (WGS) entry which is preliminary data.</text>
</comment>
<feature type="domain" description="RagB/SusD" evidence="6">
    <location>
        <begin position="349"/>
        <end position="479"/>
    </location>
</feature>
<comment type="similarity">
    <text evidence="2">Belongs to the SusD family.</text>
</comment>
<dbReference type="EMBL" id="PPED02000004">
    <property type="protein sequence ID" value="PWN68314.1"/>
    <property type="molecule type" value="Genomic_DNA"/>
</dbReference>
<evidence type="ECO:0000256" key="5">
    <source>
        <dbReference type="ARBA" id="ARBA00023237"/>
    </source>
</evidence>
<evidence type="ECO:0000313" key="9">
    <source>
        <dbReference type="Proteomes" id="UP000236594"/>
    </source>
</evidence>
<evidence type="ECO:0000259" key="6">
    <source>
        <dbReference type="Pfam" id="PF07980"/>
    </source>
</evidence>
<dbReference type="GO" id="GO:0009279">
    <property type="term" value="C:cell outer membrane"/>
    <property type="evidence" value="ECO:0007669"/>
    <property type="project" value="UniProtKB-SubCell"/>
</dbReference>
<dbReference type="Pfam" id="PF14322">
    <property type="entry name" value="SusD-like_3"/>
    <property type="match status" value="1"/>
</dbReference>
<dbReference type="InterPro" id="IPR033985">
    <property type="entry name" value="SusD-like_N"/>
</dbReference>
<evidence type="ECO:0000256" key="4">
    <source>
        <dbReference type="ARBA" id="ARBA00023136"/>
    </source>
</evidence>
<name>A0A316X410_9FLAO</name>
<dbReference type="InterPro" id="IPR011990">
    <property type="entry name" value="TPR-like_helical_dom_sf"/>
</dbReference>
<keyword evidence="5" id="KW-0998">Cell outer membrane</keyword>
<reference evidence="8 9" key="1">
    <citation type="submission" date="2018-04" db="EMBL/GenBank/DDBJ databases">
        <title>Draft Genome Sequence of Phosphate-Solubilizing Chryseobacterium sp. ISE14 that is a Biocontrol and Plant Growth-Promoting Rhizobacterium Isolated from Cucumber.</title>
        <authorList>
            <person name="Jeong J.-J."/>
            <person name="Sang M.K."/>
            <person name="Choi I.-G."/>
            <person name="Kim K.D."/>
        </authorList>
    </citation>
    <scope>NUCLEOTIDE SEQUENCE [LARGE SCALE GENOMIC DNA]</scope>
    <source>
        <strain evidence="8 9">ISE14</strain>
    </source>
</reference>
<organism evidence="8 9">
    <name type="scientific">Chryseobacterium phosphatilyticum</name>
    <dbReference type="NCBI Taxonomy" id="475075"/>
    <lineage>
        <taxon>Bacteria</taxon>
        <taxon>Pseudomonadati</taxon>
        <taxon>Bacteroidota</taxon>
        <taxon>Flavobacteriia</taxon>
        <taxon>Flavobacteriales</taxon>
        <taxon>Weeksellaceae</taxon>
        <taxon>Chryseobacterium group</taxon>
        <taxon>Chryseobacterium</taxon>
    </lineage>
</organism>
<keyword evidence="3" id="KW-0732">Signal</keyword>
<evidence type="ECO:0000313" key="8">
    <source>
        <dbReference type="EMBL" id="PWN68314.1"/>
    </source>
</evidence>
<evidence type="ECO:0000259" key="7">
    <source>
        <dbReference type="Pfam" id="PF14322"/>
    </source>
</evidence>
<evidence type="ECO:0000256" key="3">
    <source>
        <dbReference type="ARBA" id="ARBA00022729"/>
    </source>
</evidence>
<dbReference type="AlphaFoldDB" id="A0A316X410"/>
<keyword evidence="4" id="KW-0472">Membrane</keyword>
<dbReference type="Pfam" id="PF07980">
    <property type="entry name" value="SusD_RagB"/>
    <property type="match status" value="1"/>
</dbReference>
<evidence type="ECO:0000256" key="2">
    <source>
        <dbReference type="ARBA" id="ARBA00006275"/>
    </source>
</evidence>
<sequence>MKKILLLSIALSALTVSCREEFLESAPTETIADAPAQTKLNGLYVMMINTGTGGTSLDHDDFGQKGYDIYSDMLSQDMALEATSYGWYVAMANMTAQTDFTNTMNYKPWRYYYRMIAGANQIIDALGGTTAVPTTDADKYAMGQAKALRAYAYFYLMQFYTKGYSASEAAIPVYTKAGMPAQPKSTQAQVYALIVDDLTKSVNYLEGFARTNKGMIDQSVAKGLLAYTYAAMDQPAQAAALSKEIINDYGYTSTSKTETVRMAHSAGSTVVSGGGFNDLKTPSWMWGFDIAVVNGLDLVSWWGQVDMFTYSYASVGTRKGIDLGLYGTMKGRDIRKNQFVMSTINDSEGTPIATTPARNFPGNKFFDLNRIAQGQRQVTADYIFMRVDEFYFLAAESLAKTGQDAEAKAILKQVLYNRYSDAPGSTTEPVTAAAYVDSFLDPLTGTGLQAEIYNQTRLEFWGEGKSYLAFKRNKATVTRGSNHLFFVGTAFPYNDARVSLTIPQEEIVNNPHF</sequence>
<comment type="subcellular location">
    <subcellularLocation>
        <location evidence="1">Cell outer membrane</location>
    </subcellularLocation>
</comment>
<dbReference type="RefSeq" id="WP_103247083.1">
    <property type="nucleotide sequence ID" value="NZ_PPED02000004.1"/>
</dbReference>
<dbReference type="Gene3D" id="1.25.40.390">
    <property type="match status" value="1"/>
</dbReference>
<dbReference type="Proteomes" id="UP000236594">
    <property type="component" value="Unassembled WGS sequence"/>
</dbReference>
<dbReference type="InterPro" id="IPR012944">
    <property type="entry name" value="SusD_RagB_dom"/>
</dbReference>
<gene>
    <name evidence="8" type="ORF">C1631_016580</name>
</gene>
<dbReference type="PROSITE" id="PS51257">
    <property type="entry name" value="PROKAR_LIPOPROTEIN"/>
    <property type="match status" value="1"/>
</dbReference>
<proteinExistence type="inferred from homology"/>
<accession>A0A316X410</accession>
<keyword evidence="9" id="KW-1185">Reference proteome</keyword>
<dbReference type="OrthoDB" id="1100079at2"/>